<reference evidence="1 2" key="1">
    <citation type="submission" date="2019-08" db="EMBL/GenBank/DDBJ databases">
        <title>Draft genome sequences of two oriental melons (Cucumis melo L. var makuwa).</title>
        <authorList>
            <person name="Kwon S.-Y."/>
        </authorList>
    </citation>
    <scope>NUCLEOTIDE SEQUENCE [LARGE SCALE GENOMIC DNA]</scope>
    <source>
        <strain evidence="2">cv. Chang Bougi</strain>
        <tissue evidence="1">Leaf</tissue>
    </source>
</reference>
<dbReference type="EMBL" id="SSTD01013339">
    <property type="protein sequence ID" value="TYK07196.1"/>
    <property type="molecule type" value="Genomic_DNA"/>
</dbReference>
<comment type="caution">
    <text evidence="1">The sequence shown here is derived from an EMBL/GenBank/DDBJ whole genome shotgun (WGS) entry which is preliminary data.</text>
</comment>
<gene>
    <name evidence="1" type="ORF">E5676_scaffold606G00810</name>
</gene>
<evidence type="ECO:0000313" key="1">
    <source>
        <dbReference type="EMBL" id="TYK07196.1"/>
    </source>
</evidence>
<sequence>MGYDLNKGEHAAIDHPRYIIGKGEVATKVLEVCNTKGDFVFILADWEGSTADSRIL</sequence>
<evidence type="ECO:0000313" key="2">
    <source>
        <dbReference type="Proteomes" id="UP000321947"/>
    </source>
</evidence>
<organism evidence="1 2">
    <name type="scientific">Cucumis melo var. makuwa</name>
    <name type="common">Oriental melon</name>
    <dbReference type="NCBI Taxonomy" id="1194695"/>
    <lineage>
        <taxon>Eukaryota</taxon>
        <taxon>Viridiplantae</taxon>
        <taxon>Streptophyta</taxon>
        <taxon>Embryophyta</taxon>
        <taxon>Tracheophyta</taxon>
        <taxon>Spermatophyta</taxon>
        <taxon>Magnoliopsida</taxon>
        <taxon>eudicotyledons</taxon>
        <taxon>Gunneridae</taxon>
        <taxon>Pentapetalae</taxon>
        <taxon>rosids</taxon>
        <taxon>fabids</taxon>
        <taxon>Cucurbitales</taxon>
        <taxon>Cucurbitaceae</taxon>
        <taxon>Benincaseae</taxon>
        <taxon>Cucumis</taxon>
    </lineage>
</organism>
<accession>A0A5D3CA47</accession>
<protein>
    <submittedName>
        <fullName evidence="1">Putative nuclease HARBI1</fullName>
    </submittedName>
</protein>
<proteinExistence type="predicted"/>
<dbReference type="AlphaFoldDB" id="A0A5D3CA47"/>
<name>A0A5D3CA47_CUCMM</name>
<dbReference type="Proteomes" id="UP000321947">
    <property type="component" value="Unassembled WGS sequence"/>
</dbReference>